<dbReference type="PANTHER" id="PTHR21015">
    <property type="entry name" value="UDP-N-ACETYLGLUCOSAMINE--N-ACETYLMURAMYL-(PENTAPEPTIDE) PYROPHOSPHORYL-UNDECAPRENOL N-ACETYLGLUCOSAMINE TRANSFERASE 1"/>
    <property type="match status" value="1"/>
</dbReference>
<organism evidence="2 3">
    <name type="scientific">Corynebacterium felinum</name>
    <dbReference type="NCBI Taxonomy" id="131318"/>
    <lineage>
        <taxon>Bacteria</taxon>
        <taxon>Bacillati</taxon>
        <taxon>Actinomycetota</taxon>
        <taxon>Actinomycetes</taxon>
        <taxon>Mycobacteriales</taxon>
        <taxon>Corynebacteriaceae</taxon>
        <taxon>Corynebacterium</taxon>
    </lineage>
</organism>
<gene>
    <name evidence="2" type="ORF">J2S37_002809</name>
</gene>
<dbReference type="InterPro" id="IPR007235">
    <property type="entry name" value="Glyco_trans_28_C"/>
</dbReference>
<dbReference type="Pfam" id="PF04101">
    <property type="entry name" value="Glyco_tran_28_C"/>
    <property type="match status" value="1"/>
</dbReference>
<reference evidence="2 3" key="1">
    <citation type="submission" date="2023-07" db="EMBL/GenBank/DDBJ databases">
        <title>Sequencing the genomes of 1000 actinobacteria strains.</title>
        <authorList>
            <person name="Klenk H.-P."/>
        </authorList>
    </citation>
    <scope>NUCLEOTIDE SEQUENCE [LARGE SCALE GENOMIC DNA]</scope>
    <source>
        <strain evidence="2 3">DSM 44508</strain>
    </source>
</reference>
<evidence type="ECO:0000259" key="1">
    <source>
        <dbReference type="Pfam" id="PF04101"/>
    </source>
</evidence>
<sequence>MTITPTRVLMYSHDSQGLGHVRRNLALAHHIAQAIPNVSGLLLSGLTPTNLFTLPAGFDWVAVPGIAKGEGGYQARNLNEDTPHLIQLRSAIIASTLLSYQPDIVVIDRHIFGVWEELKEPLIALKQEHPHTHIVLGLREVLDSPEVARAEWDRLGDITLIHDLVDSIWVYGDRNIHDPIATGEIPVELADKIKYTGYLSTGRQIIDRKADIAPSPFILTTVGGGEDGFDLARIAVDMKVPAGHRHVIVAGPQLDDYRFQVLSRAANMRRDVEVIKSWPGLASQIARAAAVISMGGYNTTAEILATDTPAMIVPREVPRREQLIRARSLAAVGMVEYTRMQDLSSQVLGRWAARAVGKKINRAPIARHGLATVAQFALDCVRDARIEVLS</sequence>
<feature type="domain" description="Glycosyl transferase family 28 C-terminal" evidence="1">
    <location>
        <begin position="266"/>
        <end position="346"/>
    </location>
</feature>
<dbReference type="Gene3D" id="3.40.50.2000">
    <property type="entry name" value="Glycogen Phosphorylase B"/>
    <property type="match status" value="1"/>
</dbReference>
<name>A0ABU2BD42_9CORY</name>
<dbReference type="PANTHER" id="PTHR21015:SF28">
    <property type="entry name" value="SLL1722 PROTEIN"/>
    <property type="match status" value="1"/>
</dbReference>
<protein>
    <submittedName>
        <fullName evidence="2">Glycosyltransferase</fullName>
    </submittedName>
</protein>
<dbReference type="SUPFAM" id="SSF53756">
    <property type="entry name" value="UDP-Glycosyltransferase/glycogen phosphorylase"/>
    <property type="match status" value="1"/>
</dbReference>
<dbReference type="Proteomes" id="UP001183619">
    <property type="component" value="Unassembled WGS sequence"/>
</dbReference>
<evidence type="ECO:0000313" key="2">
    <source>
        <dbReference type="EMBL" id="MDR7356271.1"/>
    </source>
</evidence>
<proteinExistence type="predicted"/>
<keyword evidence="3" id="KW-1185">Reference proteome</keyword>
<comment type="caution">
    <text evidence="2">The sequence shown here is derived from an EMBL/GenBank/DDBJ whole genome shotgun (WGS) entry which is preliminary data.</text>
</comment>
<evidence type="ECO:0000313" key="3">
    <source>
        <dbReference type="Proteomes" id="UP001183619"/>
    </source>
</evidence>
<dbReference type="EMBL" id="JAVDYF010000001">
    <property type="protein sequence ID" value="MDR7356271.1"/>
    <property type="molecule type" value="Genomic_DNA"/>
</dbReference>
<accession>A0ABU2BD42</accession>
<dbReference type="RefSeq" id="WP_277104335.1">
    <property type="nucleotide sequence ID" value="NZ_BAAAJS010000067.1"/>
</dbReference>